<name>A0A926ND00_9BACL</name>
<dbReference type="EMBL" id="JACXAH010000018">
    <property type="protein sequence ID" value="MBD1373115.1"/>
    <property type="molecule type" value="Genomic_DNA"/>
</dbReference>
<dbReference type="AlphaFoldDB" id="A0A926ND00"/>
<dbReference type="NCBIfam" id="TIGR03943">
    <property type="entry name" value="TIGR03943 family putative permease subunit"/>
    <property type="match status" value="1"/>
</dbReference>
<protein>
    <submittedName>
        <fullName evidence="4">TIGR03943 family protein</fullName>
    </submittedName>
</protein>
<evidence type="ECO:0000259" key="3">
    <source>
        <dbReference type="Pfam" id="PF21537"/>
    </source>
</evidence>
<sequence length="271" mass="31035">MASIARLLICLGLSTLFIQLIVSDELSLFINPKYNWLIFCCVLILIILSIVQLYTLKKPDIHFIGKWGYVMMTLPLVMVIIFPPQALDPSMASKKGTFYLPQGNQQKNTDSVNDNYPVDQEVDMQIDEATTDSSNDDFTNPYQKIKEEMLKKDLIQFTEENYADYYNALSFYPTEFVGKKIKILGFVYHDQTLKKDEFVIGRFTVTCCTADAMVIGVVVKDPHAIQLKNKKWIEVTGTLTTTKQEGYDMPAIQLTSSEDTTEPKDPYIYFY</sequence>
<comment type="caution">
    <text evidence="4">The sequence shown here is derived from an EMBL/GenBank/DDBJ whole genome shotgun (WGS) entry which is preliminary data.</text>
</comment>
<feature type="domain" description="DUF1980" evidence="3">
    <location>
        <begin position="135"/>
        <end position="269"/>
    </location>
</feature>
<dbReference type="PANTHER" id="PTHR40047:SF1">
    <property type="entry name" value="UPF0703 PROTEIN YCGQ"/>
    <property type="match status" value="1"/>
</dbReference>
<dbReference type="Pfam" id="PF21537">
    <property type="entry name" value="DUF1980_C"/>
    <property type="match status" value="1"/>
</dbReference>
<dbReference type="InterPro" id="IPR052955">
    <property type="entry name" value="UPF0703_membrane_permease"/>
</dbReference>
<organism evidence="4 5">
    <name type="scientific">Polycladospora coralii</name>
    <dbReference type="NCBI Taxonomy" id="2771432"/>
    <lineage>
        <taxon>Bacteria</taxon>
        <taxon>Bacillati</taxon>
        <taxon>Bacillota</taxon>
        <taxon>Bacilli</taxon>
        <taxon>Bacillales</taxon>
        <taxon>Thermoactinomycetaceae</taxon>
        <taxon>Polycladospora</taxon>
    </lineage>
</organism>
<dbReference type="Proteomes" id="UP000661691">
    <property type="component" value="Unassembled WGS sequence"/>
</dbReference>
<evidence type="ECO:0000259" key="2">
    <source>
        <dbReference type="Pfam" id="PF09323"/>
    </source>
</evidence>
<evidence type="ECO:0000313" key="5">
    <source>
        <dbReference type="Proteomes" id="UP000661691"/>
    </source>
</evidence>
<dbReference type="RefSeq" id="WP_191142316.1">
    <property type="nucleotide sequence ID" value="NZ_JACXAH010000018.1"/>
</dbReference>
<feature type="transmembrane region" description="Helical" evidence="1">
    <location>
        <begin position="33"/>
        <end position="55"/>
    </location>
</feature>
<keyword evidence="1" id="KW-0812">Transmembrane</keyword>
<evidence type="ECO:0000256" key="1">
    <source>
        <dbReference type="SAM" id="Phobius"/>
    </source>
</evidence>
<dbReference type="InterPro" id="IPR048493">
    <property type="entry name" value="DUF1980_N"/>
</dbReference>
<dbReference type="Pfam" id="PF09323">
    <property type="entry name" value="DUF1980"/>
    <property type="match status" value="1"/>
</dbReference>
<dbReference type="InterPro" id="IPR015402">
    <property type="entry name" value="DUF1980"/>
</dbReference>
<evidence type="ECO:0000313" key="4">
    <source>
        <dbReference type="EMBL" id="MBD1373115.1"/>
    </source>
</evidence>
<keyword evidence="5" id="KW-1185">Reference proteome</keyword>
<gene>
    <name evidence="4" type="ORF">IC620_12195</name>
</gene>
<keyword evidence="1" id="KW-1133">Transmembrane helix</keyword>
<feature type="domain" description="DUF1980" evidence="2">
    <location>
        <begin position="6"/>
        <end position="97"/>
    </location>
</feature>
<dbReference type="InterPro" id="IPR048447">
    <property type="entry name" value="DUF1980_C"/>
</dbReference>
<proteinExistence type="predicted"/>
<dbReference type="PANTHER" id="PTHR40047">
    <property type="entry name" value="UPF0703 PROTEIN YCGQ"/>
    <property type="match status" value="1"/>
</dbReference>
<reference evidence="4" key="1">
    <citation type="submission" date="2020-09" db="EMBL/GenBank/DDBJ databases">
        <title>A novel bacterium of genus Hazenella, isolated from South China Sea.</title>
        <authorList>
            <person name="Huang H."/>
            <person name="Mo K."/>
            <person name="Hu Y."/>
        </authorList>
    </citation>
    <scope>NUCLEOTIDE SEQUENCE</scope>
    <source>
        <strain evidence="4">IB182357</strain>
    </source>
</reference>
<accession>A0A926ND00</accession>
<keyword evidence="1" id="KW-0472">Membrane</keyword>
<feature type="transmembrane region" description="Helical" evidence="1">
    <location>
        <begin position="67"/>
        <end position="87"/>
    </location>
</feature>